<dbReference type="Pfam" id="PF20342">
    <property type="entry name" value="DUF6637"/>
    <property type="match status" value="1"/>
</dbReference>
<dbReference type="EMBL" id="FRFD01000017">
    <property type="protein sequence ID" value="SHO54074.1"/>
    <property type="molecule type" value="Genomic_DNA"/>
</dbReference>
<reference evidence="2 3" key="1">
    <citation type="submission" date="2016-12" db="EMBL/GenBank/DDBJ databases">
        <authorList>
            <person name="Song W.-J."/>
            <person name="Kurnit D.M."/>
        </authorList>
    </citation>
    <scope>NUCLEOTIDE SEQUENCE [LARGE SCALE GENOMIC DNA]</scope>
    <source>
        <strain evidence="2 3">DSM 12503</strain>
    </source>
</reference>
<dbReference type="OrthoDB" id="2084096at2"/>
<feature type="transmembrane region" description="Helical" evidence="1">
    <location>
        <begin position="75"/>
        <end position="93"/>
    </location>
</feature>
<feature type="transmembrane region" description="Helical" evidence="1">
    <location>
        <begin position="45"/>
        <end position="63"/>
    </location>
</feature>
<gene>
    <name evidence="2" type="ORF">SAMN02745217_04513</name>
</gene>
<dbReference type="RefSeq" id="WP_139243490.1">
    <property type="nucleotide sequence ID" value="NZ_FRFD01000017.1"/>
</dbReference>
<keyword evidence="1" id="KW-0812">Transmembrane</keyword>
<protein>
    <submittedName>
        <fullName evidence="2">Uncharacterized protein</fullName>
    </submittedName>
</protein>
<name>A0A1M7YN64_9FIRM</name>
<sequence length="95" mass="10631">MAINMQNLIRIIKEQKLILDIINVVIGILTVILAVIYFLHPKNYGILISVLLLAGTVNVLNGVKRVKDHNNKASIGFFVVGAFVYLMSAFLLFQF</sequence>
<evidence type="ECO:0000313" key="3">
    <source>
        <dbReference type="Proteomes" id="UP000184612"/>
    </source>
</evidence>
<dbReference type="Proteomes" id="UP000184612">
    <property type="component" value="Unassembled WGS sequence"/>
</dbReference>
<accession>A0A1M7YN64</accession>
<dbReference type="InterPro" id="IPR046577">
    <property type="entry name" value="DUF6637"/>
</dbReference>
<evidence type="ECO:0000313" key="2">
    <source>
        <dbReference type="EMBL" id="SHO54074.1"/>
    </source>
</evidence>
<dbReference type="AlphaFoldDB" id="A0A1M7YN64"/>
<keyword evidence="3" id="KW-1185">Reference proteome</keyword>
<keyword evidence="1" id="KW-0472">Membrane</keyword>
<evidence type="ECO:0000256" key="1">
    <source>
        <dbReference type="SAM" id="Phobius"/>
    </source>
</evidence>
<feature type="transmembrane region" description="Helical" evidence="1">
    <location>
        <begin position="21"/>
        <end position="39"/>
    </location>
</feature>
<proteinExistence type="predicted"/>
<organism evidence="2 3">
    <name type="scientific">Anaerocolumna xylanovorans DSM 12503</name>
    <dbReference type="NCBI Taxonomy" id="1121345"/>
    <lineage>
        <taxon>Bacteria</taxon>
        <taxon>Bacillati</taxon>
        <taxon>Bacillota</taxon>
        <taxon>Clostridia</taxon>
        <taxon>Lachnospirales</taxon>
        <taxon>Lachnospiraceae</taxon>
        <taxon>Anaerocolumna</taxon>
    </lineage>
</organism>
<keyword evidence="1" id="KW-1133">Transmembrane helix</keyword>